<dbReference type="Proteomes" id="UP000537141">
    <property type="component" value="Unassembled WGS sequence"/>
</dbReference>
<keyword evidence="1" id="KW-0812">Transmembrane</keyword>
<organism evidence="2 3">
    <name type="scientific">Thalassotalea piscium</name>
    <dbReference type="NCBI Taxonomy" id="1230533"/>
    <lineage>
        <taxon>Bacteria</taxon>
        <taxon>Pseudomonadati</taxon>
        <taxon>Pseudomonadota</taxon>
        <taxon>Gammaproteobacteria</taxon>
        <taxon>Alteromonadales</taxon>
        <taxon>Colwelliaceae</taxon>
        <taxon>Thalassotalea</taxon>
    </lineage>
</organism>
<dbReference type="AlphaFoldDB" id="A0A7X0NI95"/>
<proteinExistence type="predicted"/>
<keyword evidence="1" id="KW-1133">Transmembrane helix</keyword>
<accession>A0A7X0NI95</accession>
<dbReference type="InterPro" id="IPR019099">
    <property type="entry name" value="Uncharacterised_PGPGW_TM"/>
</dbReference>
<protein>
    <submittedName>
        <fullName evidence="2">Uncharacterized membrane protein YbaN (DUF454 family)</fullName>
    </submittedName>
</protein>
<sequence length="75" mass="8612">MNNIKRFSLTVLGALFLVLGVIFILLPGPAVIFIPLGLGLLSFEFDWAKRWLKVCQRWMRKSAVKMDKLVTKYKA</sequence>
<dbReference type="EMBL" id="JACHHU010000020">
    <property type="protein sequence ID" value="MBB6543860.1"/>
    <property type="molecule type" value="Genomic_DNA"/>
</dbReference>
<evidence type="ECO:0000256" key="1">
    <source>
        <dbReference type="SAM" id="Phobius"/>
    </source>
</evidence>
<evidence type="ECO:0000313" key="2">
    <source>
        <dbReference type="EMBL" id="MBB6543860.1"/>
    </source>
</evidence>
<name>A0A7X0NI95_9GAMM</name>
<evidence type="ECO:0000313" key="3">
    <source>
        <dbReference type="Proteomes" id="UP000537141"/>
    </source>
</evidence>
<comment type="caution">
    <text evidence="2">The sequence shown here is derived from an EMBL/GenBank/DDBJ whole genome shotgun (WGS) entry which is preliminary data.</text>
</comment>
<dbReference type="Pfam" id="PF09656">
    <property type="entry name" value="PGPGW"/>
    <property type="match status" value="1"/>
</dbReference>
<reference evidence="2 3" key="1">
    <citation type="submission" date="2020-08" db="EMBL/GenBank/DDBJ databases">
        <title>Genomic Encyclopedia of Type Strains, Phase IV (KMG-IV): sequencing the most valuable type-strain genomes for metagenomic binning, comparative biology and taxonomic classification.</title>
        <authorList>
            <person name="Goeker M."/>
        </authorList>
    </citation>
    <scope>NUCLEOTIDE SEQUENCE [LARGE SCALE GENOMIC DNA]</scope>
    <source>
        <strain evidence="2 3">DSM 26287</strain>
    </source>
</reference>
<keyword evidence="3" id="KW-1185">Reference proteome</keyword>
<gene>
    <name evidence="2" type="ORF">HNQ55_002383</name>
</gene>
<dbReference type="RefSeq" id="WP_246454974.1">
    <property type="nucleotide sequence ID" value="NZ_AP027362.1"/>
</dbReference>
<keyword evidence="1" id="KW-0472">Membrane</keyword>
<feature type="transmembrane region" description="Helical" evidence="1">
    <location>
        <begin position="7"/>
        <end position="26"/>
    </location>
</feature>